<dbReference type="Pfam" id="PF00196">
    <property type="entry name" value="GerE"/>
    <property type="match status" value="1"/>
</dbReference>
<keyword evidence="3" id="KW-0238">DNA-binding</keyword>
<protein>
    <submittedName>
        <fullName evidence="8">Response regulator transcription factor</fullName>
    </submittedName>
</protein>
<dbReference type="PRINTS" id="PR00038">
    <property type="entry name" value="HTHLUXR"/>
</dbReference>
<dbReference type="InterPro" id="IPR000792">
    <property type="entry name" value="Tscrpt_reg_LuxR_C"/>
</dbReference>
<sequence length="229" mass="24585">MALRLVVADDNFLVREGLAALLAEVDEIEVVAMASDPVSLMRAVAATSPDAVLTDIRMPPTHTNEGIEAAKRIRAEHPDVGVVVLSQYVEEDYAFELLVDGVTGLGYLLKERVGDVAELVRAVSEVSRGGSVLDPQVVEALVARKRASDGGPIHGLTDREREVLQEMATGRNNATIATTLFMSERAVEKHIGALFQKLGLSDERVTNRRVMAVLAFLEAGGPSGSGTRR</sequence>
<dbReference type="PANTHER" id="PTHR43214">
    <property type="entry name" value="TWO-COMPONENT RESPONSE REGULATOR"/>
    <property type="match status" value="1"/>
</dbReference>
<dbReference type="SUPFAM" id="SSF46894">
    <property type="entry name" value="C-terminal effector domain of the bipartite response regulators"/>
    <property type="match status" value="1"/>
</dbReference>
<feature type="domain" description="Response regulatory" evidence="7">
    <location>
        <begin position="4"/>
        <end position="125"/>
    </location>
</feature>
<evidence type="ECO:0000259" key="7">
    <source>
        <dbReference type="PROSITE" id="PS50110"/>
    </source>
</evidence>
<dbReference type="CDD" id="cd06170">
    <property type="entry name" value="LuxR_C_like"/>
    <property type="match status" value="1"/>
</dbReference>
<dbReference type="PROSITE" id="PS50110">
    <property type="entry name" value="RESPONSE_REGULATORY"/>
    <property type="match status" value="1"/>
</dbReference>
<evidence type="ECO:0000259" key="6">
    <source>
        <dbReference type="PROSITE" id="PS50043"/>
    </source>
</evidence>
<dbReference type="EMBL" id="JADKPN010000009">
    <property type="protein sequence ID" value="MBF4764441.1"/>
    <property type="molecule type" value="Genomic_DNA"/>
</dbReference>
<keyword evidence="1 5" id="KW-0597">Phosphoprotein</keyword>
<evidence type="ECO:0000313" key="9">
    <source>
        <dbReference type="Proteomes" id="UP000640489"/>
    </source>
</evidence>
<name>A0A930YDN2_9ACTN</name>
<accession>A0A930YDN2</accession>
<dbReference type="AlphaFoldDB" id="A0A930YDN2"/>
<dbReference type="InterPro" id="IPR011006">
    <property type="entry name" value="CheY-like_superfamily"/>
</dbReference>
<dbReference type="InterPro" id="IPR016032">
    <property type="entry name" value="Sig_transdc_resp-reg_C-effctor"/>
</dbReference>
<dbReference type="InterPro" id="IPR001789">
    <property type="entry name" value="Sig_transdc_resp-reg_receiver"/>
</dbReference>
<keyword evidence="9" id="KW-1185">Reference proteome</keyword>
<dbReference type="InterPro" id="IPR039420">
    <property type="entry name" value="WalR-like"/>
</dbReference>
<dbReference type="PROSITE" id="PS50043">
    <property type="entry name" value="HTH_LUXR_2"/>
    <property type="match status" value="1"/>
</dbReference>
<dbReference type="GO" id="GO:0006355">
    <property type="term" value="P:regulation of DNA-templated transcription"/>
    <property type="evidence" value="ECO:0007669"/>
    <property type="project" value="InterPro"/>
</dbReference>
<evidence type="ECO:0000313" key="8">
    <source>
        <dbReference type="EMBL" id="MBF4764441.1"/>
    </source>
</evidence>
<gene>
    <name evidence="8" type="ORF">ISU07_15010</name>
</gene>
<dbReference type="GO" id="GO:0000160">
    <property type="term" value="P:phosphorelay signal transduction system"/>
    <property type="evidence" value="ECO:0007669"/>
    <property type="project" value="InterPro"/>
</dbReference>
<dbReference type="InterPro" id="IPR058245">
    <property type="entry name" value="NreC/VraR/RcsB-like_REC"/>
</dbReference>
<dbReference type="Gene3D" id="3.40.50.2300">
    <property type="match status" value="1"/>
</dbReference>
<dbReference type="CDD" id="cd17535">
    <property type="entry name" value="REC_NarL-like"/>
    <property type="match status" value="1"/>
</dbReference>
<evidence type="ECO:0000256" key="1">
    <source>
        <dbReference type="ARBA" id="ARBA00022553"/>
    </source>
</evidence>
<proteinExistence type="predicted"/>
<organism evidence="8 9">
    <name type="scientific">Nocardioides islandensis</name>
    <dbReference type="NCBI Taxonomy" id="433663"/>
    <lineage>
        <taxon>Bacteria</taxon>
        <taxon>Bacillati</taxon>
        <taxon>Actinomycetota</taxon>
        <taxon>Actinomycetes</taxon>
        <taxon>Propionibacteriales</taxon>
        <taxon>Nocardioidaceae</taxon>
        <taxon>Nocardioides</taxon>
    </lineage>
</organism>
<evidence type="ECO:0000256" key="5">
    <source>
        <dbReference type="PROSITE-ProRule" id="PRU00169"/>
    </source>
</evidence>
<feature type="modified residue" description="4-aspartylphosphate" evidence="5">
    <location>
        <position position="55"/>
    </location>
</feature>
<reference evidence="8" key="1">
    <citation type="submission" date="2020-11" db="EMBL/GenBank/DDBJ databases">
        <title>Nocardioides sp. nov., isolated from Soil of Cynanchum wilfordii Hemsley rhizosphere.</title>
        <authorList>
            <person name="Lee J.-S."/>
            <person name="Suh M.K."/>
            <person name="Kim J.-S."/>
        </authorList>
    </citation>
    <scope>NUCLEOTIDE SEQUENCE</scope>
    <source>
        <strain evidence="8">KCTC 19275</strain>
    </source>
</reference>
<dbReference type="Proteomes" id="UP000640489">
    <property type="component" value="Unassembled WGS sequence"/>
</dbReference>
<dbReference type="GO" id="GO:0003677">
    <property type="term" value="F:DNA binding"/>
    <property type="evidence" value="ECO:0007669"/>
    <property type="project" value="UniProtKB-KW"/>
</dbReference>
<keyword evidence="4" id="KW-0804">Transcription</keyword>
<evidence type="ECO:0000256" key="4">
    <source>
        <dbReference type="ARBA" id="ARBA00023163"/>
    </source>
</evidence>
<evidence type="ECO:0000256" key="2">
    <source>
        <dbReference type="ARBA" id="ARBA00023015"/>
    </source>
</evidence>
<comment type="caution">
    <text evidence="8">The sequence shown here is derived from an EMBL/GenBank/DDBJ whole genome shotgun (WGS) entry which is preliminary data.</text>
</comment>
<evidence type="ECO:0000256" key="3">
    <source>
        <dbReference type="ARBA" id="ARBA00023125"/>
    </source>
</evidence>
<dbReference type="RefSeq" id="WP_194707630.1">
    <property type="nucleotide sequence ID" value="NZ_JADKPN010000009.1"/>
</dbReference>
<dbReference type="SMART" id="SM00421">
    <property type="entry name" value="HTH_LUXR"/>
    <property type="match status" value="1"/>
</dbReference>
<dbReference type="SUPFAM" id="SSF52172">
    <property type="entry name" value="CheY-like"/>
    <property type="match status" value="1"/>
</dbReference>
<feature type="domain" description="HTH luxR-type" evidence="6">
    <location>
        <begin position="149"/>
        <end position="219"/>
    </location>
</feature>
<keyword evidence="2" id="KW-0805">Transcription regulation</keyword>
<dbReference type="Pfam" id="PF00072">
    <property type="entry name" value="Response_reg"/>
    <property type="match status" value="1"/>
</dbReference>
<dbReference type="PANTHER" id="PTHR43214:SF24">
    <property type="entry name" value="TRANSCRIPTIONAL REGULATORY PROTEIN NARL-RELATED"/>
    <property type="match status" value="1"/>
</dbReference>
<dbReference type="SMART" id="SM00448">
    <property type="entry name" value="REC"/>
    <property type="match status" value="1"/>
</dbReference>